<dbReference type="OrthoDB" id="3012269at2759"/>
<dbReference type="AlphaFoldDB" id="D8Q1Y5"/>
<proteinExistence type="predicted"/>
<feature type="region of interest" description="Disordered" evidence="1">
    <location>
        <begin position="322"/>
        <end position="358"/>
    </location>
</feature>
<evidence type="ECO:0000313" key="2">
    <source>
        <dbReference type="EMBL" id="EFI98020.1"/>
    </source>
</evidence>
<dbReference type="InParanoid" id="D8Q1Y5"/>
<dbReference type="EMBL" id="GL377305">
    <property type="protein sequence ID" value="EFI98020.1"/>
    <property type="molecule type" value="Genomic_DNA"/>
</dbReference>
<keyword evidence="3" id="KW-1185">Reference proteome</keyword>
<sequence length="403" mass="46040">MSGEPSDFTLFNATCPITGTSNDLEVVGLIQTYEARHNDDQTIARMEWAWGLPRGGFSYYLFSLPNVIYLNVDIAQLYCVGHFLLLPTFKTYMDTMHFMQRAAFKDRDQTDRSPRRPLTALLPPNELYRYVFVPLTDVGRELQSKLLYESQTAEDWNWGINPVTGKALPKRSKSYPVVETHSHPVSMSWFARDMIHRIGKRAPNVELLPWRQCLESVLAHWGVGTSAHVEAPQWFVDDDDKGADDETLYGSEATGYLPMLEPRTGHRLPKYASSDGTDDSHYSVRVPNWLDEVMCPEIKPSKIPKLAQPSTKGSRVVQLANAAKGEHNSSPCRKVHESALQRRDPPPWLKRSRNVPSRSFTSSDWAMFYYGVSLEATCEPRREKRQTYASRIPRLTRLSRRVS</sequence>
<dbReference type="RefSeq" id="XP_003032923.1">
    <property type="nucleotide sequence ID" value="XM_003032877.1"/>
</dbReference>
<feature type="compositionally biased region" description="Basic and acidic residues" evidence="1">
    <location>
        <begin position="334"/>
        <end position="345"/>
    </location>
</feature>
<name>D8Q1Y5_SCHCM</name>
<dbReference type="Proteomes" id="UP000007431">
    <property type="component" value="Unassembled WGS sequence"/>
</dbReference>
<feature type="non-terminal residue" evidence="2">
    <location>
        <position position="403"/>
    </location>
</feature>
<evidence type="ECO:0000313" key="3">
    <source>
        <dbReference type="Proteomes" id="UP000007431"/>
    </source>
</evidence>
<evidence type="ECO:0000256" key="1">
    <source>
        <dbReference type="SAM" id="MobiDB-lite"/>
    </source>
</evidence>
<dbReference type="GeneID" id="9596023"/>
<dbReference type="VEuPathDB" id="FungiDB:SCHCODRAFT_02496701"/>
<gene>
    <name evidence="2" type="ORF">SCHCODRAFT_108411</name>
</gene>
<organism evidence="3">
    <name type="scientific">Schizophyllum commune (strain H4-8 / FGSC 9210)</name>
    <name type="common">Split gill fungus</name>
    <dbReference type="NCBI Taxonomy" id="578458"/>
    <lineage>
        <taxon>Eukaryota</taxon>
        <taxon>Fungi</taxon>
        <taxon>Dikarya</taxon>
        <taxon>Basidiomycota</taxon>
        <taxon>Agaricomycotina</taxon>
        <taxon>Agaricomycetes</taxon>
        <taxon>Agaricomycetidae</taxon>
        <taxon>Agaricales</taxon>
        <taxon>Schizophyllaceae</taxon>
        <taxon>Schizophyllum</taxon>
    </lineage>
</organism>
<dbReference type="KEGG" id="scm:SCHCO_02496701"/>
<protein>
    <submittedName>
        <fullName evidence="2">Uncharacterized protein</fullName>
    </submittedName>
</protein>
<reference evidence="2 3" key="1">
    <citation type="journal article" date="2010" name="Nat. Biotechnol.">
        <title>Genome sequence of the model mushroom Schizophyllum commune.</title>
        <authorList>
            <person name="Ohm R.A."/>
            <person name="de Jong J.F."/>
            <person name="Lugones L.G."/>
            <person name="Aerts A."/>
            <person name="Kothe E."/>
            <person name="Stajich J.E."/>
            <person name="de Vries R.P."/>
            <person name="Record E."/>
            <person name="Levasseur A."/>
            <person name="Baker S.E."/>
            <person name="Bartholomew K.A."/>
            <person name="Coutinho P.M."/>
            <person name="Erdmann S."/>
            <person name="Fowler T.J."/>
            <person name="Gathman A.C."/>
            <person name="Lombard V."/>
            <person name="Henrissat B."/>
            <person name="Knabe N."/>
            <person name="Kuees U."/>
            <person name="Lilly W.W."/>
            <person name="Lindquist E."/>
            <person name="Lucas S."/>
            <person name="Magnuson J.K."/>
            <person name="Piumi F."/>
            <person name="Raudaskoski M."/>
            <person name="Salamov A."/>
            <person name="Schmutz J."/>
            <person name="Schwarze F.W.M.R."/>
            <person name="vanKuyk P.A."/>
            <person name="Horton J.S."/>
            <person name="Grigoriev I.V."/>
            <person name="Woesten H.A.B."/>
        </authorList>
    </citation>
    <scope>NUCLEOTIDE SEQUENCE [LARGE SCALE GENOMIC DNA]</scope>
    <source>
        <strain evidence="3">H4-8 / FGSC 9210</strain>
    </source>
</reference>
<dbReference type="HOGENOM" id="CLU_062489_0_0_1"/>
<accession>D8Q1Y5</accession>